<keyword evidence="2" id="KW-1185">Reference proteome</keyword>
<sequence length="73" mass="7943">MASSEGVMMVIPFSPTLKNLDGSTGFRELTAAAMVLESNENEEAKQKQEVDMIDHAADISARERPALVLTVLH</sequence>
<dbReference type="AlphaFoldDB" id="A0A1C1CGY1"/>
<gene>
    <name evidence="1" type="ORF">CLCR_03780</name>
</gene>
<dbReference type="EMBL" id="LGRB01000013">
    <property type="protein sequence ID" value="OCT47774.1"/>
    <property type="molecule type" value="Genomic_DNA"/>
</dbReference>
<evidence type="ECO:0000313" key="1">
    <source>
        <dbReference type="EMBL" id="OCT47774.1"/>
    </source>
</evidence>
<accession>A0A1C1CGY1</accession>
<comment type="caution">
    <text evidence="1">The sequence shown here is derived from an EMBL/GenBank/DDBJ whole genome shotgun (WGS) entry which is preliminary data.</text>
</comment>
<organism evidence="1 2">
    <name type="scientific">Cladophialophora carrionii</name>
    <dbReference type="NCBI Taxonomy" id="86049"/>
    <lineage>
        <taxon>Eukaryota</taxon>
        <taxon>Fungi</taxon>
        <taxon>Dikarya</taxon>
        <taxon>Ascomycota</taxon>
        <taxon>Pezizomycotina</taxon>
        <taxon>Eurotiomycetes</taxon>
        <taxon>Chaetothyriomycetidae</taxon>
        <taxon>Chaetothyriales</taxon>
        <taxon>Herpotrichiellaceae</taxon>
        <taxon>Cladophialophora</taxon>
    </lineage>
</organism>
<proteinExistence type="predicted"/>
<name>A0A1C1CGY1_9EURO</name>
<protein>
    <submittedName>
        <fullName evidence="1">Uncharacterized protein</fullName>
    </submittedName>
</protein>
<dbReference type="VEuPathDB" id="FungiDB:CLCR_03780"/>
<evidence type="ECO:0000313" key="2">
    <source>
        <dbReference type="Proteomes" id="UP000094526"/>
    </source>
</evidence>
<reference evidence="2" key="1">
    <citation type="submission" date="2015-07" db="EMBL/GenBank/DDBJ databases">
        <authorList>
            <person name="Teixeira M.M."/>
            <person name="Souza R.C."/>
            <person name="Almeida L.G."/>
            <person name="Vicente V.A."/>
            <person name="de Hoog S."/>
            <person name="Bocca A.L."/>
            <person name="de Almeida S.R."/>
            <person name="Vasconcelos A.T."/>
            <person name="Felipe M.S."/>
        </authorList>
    </citation>
    <scope>NUCLEOTIDE SEQUENCE [LARGE SCALE GENOMIC DNA]</scope>
    <source>
        <strain evidence="2">KSF</strain>
    </source>
</reference>
<dbReference type="Proteomes" id="UP000094526">
    <property type="component" value="Unassembled WGS sequence"/>
</dbReference>